<proteinExistence type="predicted"/>
<evidence type="ECO:0000313" key="2">
    <source>
        <dbReference type="EMBL" id="EGF54080.1"/>
    </source>
</evidence>
<comment type="caution">
    <text evidence="2">The sequence shown here is derived from an EMBL/GenBank/DDBJ whole genome shotgun (WGS) entry which is preliminary data.</text>
</comment>
<evidence type="ECO:0000313" key="3">
    <source>
        <dbReference type="Proteomes" id="UP000010321"/>
    </source>
</evidence>
<gene>
    <name evidence="2" type="ORF">HMPREF9445_00822</name>
</gene>
<dbReference type="Proteomes" id="UP000010321">
    <property type="component" value="Unassembled WGS sequence"/>
</dbReference>
<organism evidence="2 3">
    <name type="scientific">Bacteroides clarus YIT 12056</name>
    <dbReference type="NCBI Taxonomy" id="762984"/>
    <lineage>
        <taxon>Bacteria</taxon>
        <taxon>Pseudomonadati</taxon>
        <taxon>Bacteroidota</taxon>
        <taxon>Bacteroidia</taxon>
        <taxon>Bacteroidales</taxon>
        <taxon>Bacteroidaceae</taxon>
        <taxon>Bacteroides</taxon>
    </lineage>
</organism>
<accession>A0ABN0CR99</accession>
<reference evidence="2 3" key="1">
    <citation type="submission" date="2011-02" db="EMBL/GenBank/DDBJ databases">
        <authorList>
            <person name="Weinstock G."/>
            <person name="Sodergren E."/>
            <person name="Clifton S."/>
            <person name="Fulton L."/>
            <person name="Fulton B."/>
            <person name="Courtney L."/>
            <person name="Fronick C."/>
            <person name="Harrison M."/>
            <person name="Strong C."/>
            <person name="Farmer C."/>
            <person name="Delahaunty K."/>
            <person name="Markovic C."/>
            <person name="Hall O."/>
            <person name="Minx P."/>
            <person name="Tomlinson C."/>
            <person name="Mitreva M."/>
            <person name="Hou S."/>
            <person name="Chen J."/>
            <person name="Wollam A."/>
            <person name="Pepin K.H."/>
            <person name="Johnson M."/>
            <person name="Bhonagiri V."/>
            <person name="Zhang X."/>
            <person name="Suruliraj S."/>
            <person name="Warren W."/>
            <person name="Chinwalla A."/>
            <person name="Mardis E.R."/>
            <person name="Wilson R.K."/>
        </authorList>
    </citation>
    <scope>NUCLEOTIDE SEQUENCE [LARGE SCALE GENOMIC DNA]</scope>
    <source>
        <strain evidence="2 3">YIT 12056</strain>
    </source>
</reference>
<protein>
    <submittedName>
        <fullName evidence="2">Uncharacterized protein</fullName>
    </submittedName>
</protein>
<name>A0ABN0CR99_9BACE</name>
<evidence type="ECO:0000256" key="1">
    <source>
        <dbReference type="SAM" id="MobiDB-lite"/>
    </source>
</evidence>
<sequence length="55" mass="6324">MSPWFTLAGMRGRASQGAGSGTISRALPVSRFPERKKRQRRQFFLFLSYDVVVYI</sequence>
<dbReference type="EMBL" id="AFBM01000007">
    <property type="protein sequence ID" value="EGF54080.1"/>
    <property type="molecule type" value="Genomic_DNA"/>
</dbReference>
<keyword evidence="3" id="KW-1185">Reference proteome</keyword>
<feature type="region of interest" description="Disordered" evidence="1">
    <location>
        <begin position="1"/>
        <end position="24"/>
    </location>
</feature>